<dbReference type="EMBL" id="NWSY01000046">
    <property type="protein sequence ID" value="PDT19432.1"/>
    <property type="molecule type" value="Genomic_DNA"/>
</dbReference>
<dbReference type="InterPro" id="IPR003959">
    <property type="entry name" value="ATPase_AAA_core"/>
</dbReference>
<dbReference type="InterPro" id="IPR051396">
    <property type="entry name" value="Bact_Antivir_Def_Nuclease"/>
</dbReference>
<gene>
    <name evidence="2" type="ORF">CO674_33050</name>
</gene>
<evidence type="ECO:0000259" key="1">
    <source>
        <dbReference type="SMART" id="SM00382"/>
    </source>
</evidence>
<dbReference type="Gene3D" id="3.40.50.300">
    <property type="entry name" value="P-loop containing nucleotide triphosphate hydrolases"/>
    <property type="match status" value="2"/>
</dbReference>
<dbReference type="SMART" id="SM00382">
    <property type="entry name" value="AAA"/>
    <property type="match status" value="1"/>
</dbReference>
<dbReference type="InterPro" id="IPR027417">
    <property type="entry name" value="P-loop_NTPase"/>
</dbReference>
<dbReference type="Proteomes" id="UP000219914">
    <property type="component" value="Unassembled WGS sequence"/>
</dbReference>
<name>A0ABX4JHA5_9HYPH</name>
<sequence length="743" mass="83408">MIRLGSYIGPDLSLDPNMGDAKRALWEYLRRSPEERAQRRVPMDETFYLSEPVVEAVRRRCLEKCVFCERDGSFIQLRVETFRPPRDAAGGFAEVHSDWYAWLAYESENLILECVECSSRRRTEFPVQGERAPYLAAMEEVRRRERPLIVDPYRGRVETHFSFLADGRIEGTSAEGRTTVALLRLDHEYLCKQRGDDIGKFLADLRIHVSERPRHGEQVDSMLHRWRPFAGARRGVARRLFEGMEIAGAIIKGSISAFPVILSKAMDAAETPDRDRILQRISSMVAEDTTRQVDRLVYPLEDFRPARDTERQSSRPPAAWIERVHFESFKGLNDITLKSIPARSDAKGVPCLMLLGENAVGKSSILQGIALALIGPSEAKRLKVEPADLLRADSGPRFDQLSPEDAVVRIDFRLFGRTTIFTLDAARRKIRGASGPAGLVLGYGPHRYFDPRRSERPNTAHARVRSLFNPTAALPFPTTWLNSLDPGSFNEVAKLLRVVLALSDNDEVVPDVDGRICVAMGGVPVPLERLSEGYRSILAMIVDIGRELLRYFDNLEDAEAVVLIDEIDTHLHPRWKMRVMGALRRALPRVQFVVTTHDPLCLRGMEDGEVIVLQRDETGAISIVPDLPSIKGMRADQLLTSDFFGLSSTIDPETELGVARFVKAVTDLPDAQVDEANRMVRQLVLGDTALEQVVQEALSRFLSERERPKGTLRTEARAEAVQVILDALRREGRAGPGSEPHSA</sequence>
<evidence type="ECO:0000313" key="3">
    <source>
        <dbReference type="Proteomes" id="UP000219914"/>
    </source>
</evidence>
<dbReference type="PANTHER" id="PTHR43581:SF2">
    <property type="entry name" value="EXCINUCLEASE ATPASE SUBUNIT"/>
    <property type="match status" value="1"/>
</dbReference>
<proteinExistence type="predicted"/>
<protein>
    <recommendedName>
        <fullName evidence="1">AAA+ ATPase domain-containing protein</fullName>
    </recommendedName>
</protein>
<dbReference type="InterPro" id="IPR003593">
    <property type="entry name" value="AAA+_ATPase"/>
</dbReference>
<keyword evidence="3" id="KW-1185">Reference proteome</keyword>
<reference evidence="2 3" key="1">
    <citation type="submission" date="2017-09" db="EMBL/GenBank/DDBJ databases">
        <title>Comparative genomics of rhizobia isolated from Phaseolus vulgaris in China.</title>
        <authorList>
            <person name="Tong W."/>
        </authorList>
    </citation>
    <scope>NUCLEOTIDE SEQUENCE [LARGE SCALE GENOMIC DNA]</scope>
    <source>
        <strain evidence="2 3">FH14</strain>
    </source>
</reference>
<dbReference type="SUPFAM" id="SSF52540">
    <property type="entry name" value="P-loop containing nucleoside triphosphate hydrolases"/>
    <property type="match status" value="1"/>
</dbReference>
<dbReference type="PANTHER" id="PTHR43581">
    <property type="entry name" value="ATP/GTP PHOSPHATASE"/>
    <property type="match status" value="1"/>
</dbReference>
<organism evidence="2 3">
    <name type="scientific">Rhizobium hidalgonense</name>
    <dbReference type="NCBI Taxonomy" id="1538159"/>
    <lineage>
        <taxon>Bacteria</taxon>
        <taxon>Pseudomonadati</taxon>
        <taxon>Pseudomonadota</taxon>
        <taxon>Alphaproteobacteria</taxon>
        <taxon>Hyphomicrobiales</taxon>
        <taxon>Rhizobiaceae</taxon>
        <taxon>Rhizobium/Agrobacterium group</taxon>
        <taxon>Rhizobium</taxon>
    </lineage>
</organism>
<feature type="domain" description="AAA+ ATPase" evidence="1">
    <location>
        <begin position="348"/>
        <end position="616"/>
    </location>
</feature>
<evidence type="ECO:0000313" key="2">
    <source>
        <dbReference type="EMBL" id="PDT19432.1"/>
    </source>
</evidence>
<accession>A0ABX4JHA5</accession>
<dbReference type="Pfam" id="PF13304">
    <property type="entry name" value="AAA_21"/>
    <property type="match status" value="1"/>
</dbReference>
<comment type="caution">
    <text evidence="2">The sequence shown here is derived from an EMBL/GenBank/DDBJ whole genome shotgun (WGS) entry which is preliminary data.</text>
</comment>